<gene>
    <name evidence="2" type="ordered locus">DhcVS_692</name>
</gene>
<protein>
    <recommendedName>
        <fullName evidence="4">DUF1648 domain-containing protein</fullName>
    </recommendedName>
</protein>
<evidence type="ECO:0008006" key="4">
    <source>
        <dbReference type="Google" id="ProtNLM"/>
    </source>
</evidence>
<accession>D2BHM9</accession>
<feature type="transmembrane region" description="Helical" evidence="1">
    <location>
        <begin position="155"/>
        <end position="175"/>
    </location>
</feature>
<organism evidence="2 3">
    <name type="scientific">Dehalococcoides mccartyi (strain VS)</name>
    <dbReference type="NCBI Taxonomy" id="311424"/>
    <lineage>
        <taxon>Bacteria</taxon>
        <taxon>Bacillati</taxon>
        <taxon>Chloroflexota</taxon>
        <taxon>Dehalococcoidia</taxon>
        <taxon>Dehalococcoidales</taxon>
        <taxon>Dehalococcoidaceae</taxon>
        <taxon>Dehalococcoides</taxon>
    </lineage>
</organism>
<feature type="transmembrane region" description="Helical" evidence="1">
    <location>
        <begin position="67"/>
        <end position="87"/>
    </location>
</feature>
<evidence type="ECO:0000313" key="2">
    <source>
        <dbReference type="EMBL" id="ACZ61829.1"/>
    </source>
</evidence>
<dbReference type="HOGENOM" id="CLU_1406713_0_0_0"/>
<evidence type="ECO:0000256" key="1">
    <source>
        <dbReference type="SAM" id="Phobius"/>
    </source>
</evidence>
<reference evidence="2 3" key="1">
    <citation type="journal article" date="2009" name="PLoS Genet.">
        <title>Localized plasticity in the streamlined genomes of vinyl chloride respiring Dehalococcoides.</title>
        <authorList>
            <person name="McMurdie P.J."/>
            <person name="Behrens S.F."/>
            <person name="Muller J.A."/>
            <person name="Goke J."/>
            <person name="Ritalahti K.M."/>
            <person name="Wagner R."/>
            <person name="Goltsman E."/>
            <person name="Lapidus A."/>
            <person name="Holmes S."/>
            <person name="Loffler F.E."/>
            <person name="Spormann A.M."/>
        </authorList>
    </citation>
    <scope>NUCLEOTIDE SEQUENCE [LARGE SCALE GENOMIC DNA]</scope>
    <source>
        <strain evidence="2 3">VS</strain>
    </source>
</reference>
<keyword evidence="1" id="KW-1133">Transmembrane helix</keyword>
<keyword evidence="1" id="KW-0812">Transmembrane</keyword>
<feature type="transmembrane region" description="Helical" evidence="1">
    <location>
        <begin position="107"/>
        <end position="135"/>
    </location>
</feature>
<dbReference type="Proteomes" id="UP000002506">
    <property type="component" value="Chromosome"/>
</dbReference>
<feature type="transmembrane region" description="Helical" evidence="1">
    <location>
        <begin position="190"/>
        <end position="214"/>
    </location>
</feature>
<dbReference type="eggNOG" id="ENOG5030SXR">
    <property type="taxonomic scope" value="Bacteria"/>
</dbReference>
<dbReference type="KEGG" id="dev:DhcVS_692"/>
<evidence type="ECO:0000313" key="3">
    <source>
        <dbReference type="Proteomes" id="UP000002506"/>
    </source>
</evidence>
<proteinExistence type="predicted"/>
<keyword evidence="1" id="KW-0472">Membrane</keyword>
<sequence>MPSKPKRSLRLSIFAWSLRIIFWHILALKLVSAKIFLTYLPKADNFLFMGIDNQPNLPAASFRFRPVYFMAPLLVLVISLVLTAIYFGRLPADVAYRFSIDGAPVTYVNTGLITGILVGVQVLVVLLAFSLAFFLPRLSFFKNNQTDFWVKPGTLLGFMGNIMAVPQLILAYALLDVFVYNVHQIHLLPLWLFAIILIVIAAIVIGIFAIPVFVRAYKTFNGPSASKKE</sequence>
<feature type="transmembrane region" description="Helical" evidence="1">
    <location>
        <begin position="20"/>
        <end position="40"/>
    </location>
</feature>
<dbReference type="AlphaFoldDB" id="D2BHM9"/>
<dbReference type="EMBL" id="CP001827">
    <property type="protein sequence ID" value="ACZ61829.1"/>
    <property type="molecule type" value="Genomic_DNA"/>
</dbReference>
<name>D2BHM9_DEHMV</name>